<sequence>MPQSKDSTNKKHLEEGDPTVMTTYSESGLESVYLEASELYSQTWVPSVLVASGFGILLSLYMRSSNASFHASFASSETGESLVDEVGILASTKLEDYLRHVERHYAQITHIAELKCPPLSKGEPEGLPMLHLRAPDGILQSGLDNPRLPTLHVQCSSSGSNIALSMMPGTSLKTRATAARFLAQLSHVTKQLPQAAAAGGTLYALDFTSHIDRRDLLRWNHNRLSDSALCVHDVFHQRASECSKSPAVCSWDGGLSYTDLETLSSTLSAQLLEEGVHPGECVPICIEKSRWVVVAMLAVLKSGCCFFLMDTSFPDNRLRLLARALGPSIVLTSEAQRSRATSLAQKILVVSSVSVRSPAPNKLPNTLPVSPNDLAVVVFTSGTTGKPKSIAIEHRSVCSALMGLAKVSGLGKRTRFYQFSSYAFDAAYGEILSTLMSGGCVCIPSDEDRLGRLADSIRSLQANTAFFTPTVLRLLSQKDVPCLDTMLTGGERITKDIIMTWGTKLNLTGIYAPAECTVACVAKGSLASREEASLLGTPFGCRTWIGLVDCPARLAPIGVTGELFIEGPNVARGYLDNNLETTKSFLEALPWGKAWESSFTSCERVYRTGDLVYHNEDGELIFVGRRDRQIKYHGQRLELEELEGILQGHIQLPRAQIIVDLLQLSEHGAATLAAFLYLPAVDSTPQRRANSGDVQALLTRESERLRNQIVKEVPSFMVPTFWLPLEEVPLSSTGKLDRHELTRLGKTRLDHLRNLDLVKYSLTDAELRLSDMWNQVLRLPAHCLPLDAHFFLLGGDSIKAMELVALAVQSGWRLSVQTIFKHPTLSEMAFASRIDLAVTKSLPVAPFSLLGGHDTSKALFRLADIPIGWEQVVDMLPATPLQQGLFSQSMLVPTLYTSQFCISLPPALDINAFRVAWERTMLDLPILRTRLMLIASGFVQVVVEDEFEWTIQETDLKSFLAQERKVVFEVGQRLAGYVLIEDESSKQKYMVWTLHHAIFDAWSLSAILDYVRCHYENRKTPHHQPFQDFVQFCVRNHGDAAYQFWRSHLANAPIPSFPKFPSKNYQSMDRSCLTYTMESLRRDGLTFSFTTVARAAWALLLSQYEGSDDVVFGNTLHGRNSCPPSIQDVVGPTITTLPIRVTIDRTHTVSEFCEMVQQIFIDMVPFEQFGLSKIRSIDQDTHAAASFRTLLIVQDSNGLPFLPGAEVQEIGRCLHEYPLVISLVPERTRVVCTCTFDEVVIPELQARRMLEQYEQTFQQLLSRSQATKINDLDLASEPDEASILRGNVTPALSTRESFHGMFQKWVKGDPEGLAVYACDGSLEYGDLDQLSTSLAYDLLETGVVTNQLIGLCFEKSQWAVVSMLAVIKAGAAFVPFSPDHPRARIEVIATENHIDLMLCSRHQFDLFRNGTWRTIKVDEGMTERLNTAHEPWLNTLDPDRLLYALHTSGTTGSPKMFAVQEKSFASGAVARAPVLRRGPRSRVLQFAPFVFDPSIEDILTTLMFGGCVCLPSEDDILNDLSDFMKKARVNFANLTPSMAHTLRPDALPDLELLLLSGEPPDRVLVQRWEKRVELMNGYGPSECSIKCSINRHLSRDDPQNIGHAVGSNLWVVSPTNHNKLSPIGAIGELVIESPSLAKGYINRPSETAERFIRSPPWLRKLRNGSETTIYKTGDLVRYSMDGTITFIRRNDSQIKLFGQRFEAQEVERCVSECLPDKHFYVLVDICRFQDRHSDAVVCFFAQNRTTSRSQIEIDTSLEAYLADEKDSIVKRLSTILPSYMIPTVFLAISAIPVTANGKVDRRMLRTWTSQLQLGSARLEPSKGSLKLPTTEAEQQLHRLWQMILGLSPATIGTDDHFFLLGGSSVSAIRLVGAVRESGWSLPAPEIFHHPILSDMATRMRRADASTTPSEPEKYSLLKMIGSSTVELEHSLASYRILEEEVEDAYPCTRMQNHFMGNELLSPGSTTFQHAIPLPGDIDLSRLLEALELVVNHHAILRSRVIRLSSHLVQIVCRTGFFCERVEDLASALQSDRKYSWGLGDPLSRFKLVVGLRSKPQYLIWTSNHAMWDGWFRKLLMEEIDYVYHRGCLSSPKPGLNQFVKHVYEIDNSKAVGEQAGASDVHRLQDFFQQDHKRLPRVDREMELGVQLPVLKAKGTSTAAVILTAWIIVAAHVDGLEHFLTNVLVSGRDTPFHGLDILMGPTSSTVPLSLPRIPKTIGECVKAVHNRLLEIRSVQHALDLGEGLREALESAPRVAVYPAEEYEEMPTTHLRLVRKQFFLVSPTAYPLFMSFMLRTENLGVDLCLSYDASMFPRERALKYLSGLKFVLPHLFVPESLDLAVADIPWDPDVLCSIEAAVEHRELVFS</sequence>
<dbReference type="Pfam" id="PF00550">
    <property type="entry name" value="PP-binding"/>
    <property type="match status" value="2"/>
</dbReference>
<evidence type="ECO:0000313" key="5">
    <source>
        <dbReference type="EMBL" id="KAF2106956.1"/>
    </source>
</evidence>
<dbReference type="InterPro" id="IPR045851">
    <property type="entry name" value="AMP-bd_C_sf"/>
</dbReference>
<evidence type="ECO:0000259" key="4">
    <source>
        <dbReference type="PROSITE" id="PS50075"/>
    </source>
</evidence>
<dbReference type="GO" id="GO:0016874">
    <property type="term" value="F:ligase activity"/>
    <property type="evidence" value="ECO:0007669"/>
    <property type="project" value="UniProtKB-KW"/>
</dbReference>
<dbReference type="PROSITE" id="PS00012">
    <property type="entry name" value="PHOSPHOPANTETHEINE"/>
    <property type="match status" value="2"/>
</dbReference>
<keyword evidence="6" id="KW-1185">Reference proteome</keyword>
<dbReference type="Pfam" id="PF00501">
    <property type="entry name" value="AMP-binding"/>
    <property type="match status" value="2"/>
</dbReference>
<proteinExistence type="predicted"/>
<dbReference type="FunFam" id="3.30.300.30:FF:000015">
    <property type="entry name" value="Nonribosomal peptide synthase SidD"/>
    <property type="match status" value="2"/>
</dbReference>
<dbReference type="InterPro" id="IPR020845">
    <property type="entry name" value="AMP-binding_CS"/>
</dbReference>
<dbReference type="PROSITE" id="PS50075">
    <property type="entry name" value="CARRIER"/>
    <property type="match status" value="2"/>
</dbReference>
<dbReference type="OrthoDB" id="416786at2759"/>
<dbReference type="InterPro" id="IPR001242">
    <property type="entry name" value="Condensation_dom"/>
</dbReference>
<dbReference type="Gene3D" id="3.30.559.10">
    <property type="entry name" value="Chloramphenicol acetyltransferase-like domain"/>
    <property type="match status" value="2"/>
</dbReference>
<dbReference type="GO" id="GO:0043041">
    <property type="term" value="P:amino acid activation for nonribosomal peptide biosynthetic process"/>
    <property type="evidence" value="ECO:0007669"/>
    <property type="project" value="TreeGrafter"/>
</dbReference>
<dbReference type="InterPro" id="IPR023213">
    <property type="entry name" value="CAT-like_dom_sf"/>
</dbReference>
<dbReference type="Proteomes" id="UP000799770">
    <property type="component" value="Unassembled WGS sequence"/>
</dbReference>
<dbReference type="Gene3D" id="3.40.50.12780">
    <property type="entry name" value="N-terminal domain of ligase-like"/>
    <property type="match status" value="2"/>
</dbReference>
<accession>A0A6A5YIP6</accession>
<dbReference type="SUPFAM" id="SSF52777">
    <property type="entry name" value="CoA-dependent acyltransferases"/>
    <property type="match status" value="4"/>
</dbReference>
<evidence type="ECO:0000256" key="1">
    <source>
        <dbReference type="ARBA" id="ARBA00022450"/>
    </source>
</evidence>
<dbReference type="GO" id="GO:0044550">
    <property type="term" value="P:secondary metabolite biosynthetic process"/>
    <property type="evidence" value="ECO:0007669"/>
    <property type="project" value="TreeGrafter"/>
</dbReference>
<dbReference type="EMBL" id="ML977358">
    <property type="protein sequence ID" value="KAF2106956.1"/>
    <property type="molecule type" value="Genomic_DNA"/>
</dbReference>
<feature type="domain" description="Carrier" evidence="4">
    <location>
        <begin position="1827"/>
        <end position="1903"/>
    </location>
</feature>
<dbReference type="GO" id="GO:0005737">
    <property type="term" value="C:cytoplasm"/>
    <property type="evidence" value="ECO:0007669"/>
    <property type="project" value="TreeGrafter"/>
</dbReference>
<evidence type="ECO:0000256" key="3">
    <source>
        <dbReference type="ARBA" id="ARBA00022598"/>
    </source>
</evidence>
<dbReference type="SUPFAM" id="SSF56801">
    <property type="entry name" value="Acetyl-CoA synthetase-like"/>
    <property type="match status" value="2"/>
</dbReference>
<protein>
    <submittedName>
        <fullName evidence="5">Putative nonribosomal peptide synthase</fullName>
    </submittedName>
</protein>
<evidence type="ECO:0000313" key="6">
    <source>
        <dbReference type="Proteomes" id="UP000799770"/>
    </source>
</evidence>
<feature type="domain" description="Carrier" evidence="4">
    <location>
        <begin position="760"/>
        <end position="836"/>
    </location>
</feature>
<reference evidence="5" key="1">
    <citation type="journal article" date="2020" name="Stud. Mycol.">
        <title>101 Dothideomycetes genomes: a test case for predicting lifestyles and emergence of pathogens.</title>
        <authorList>
            <person name="Haridas S."/>
            <person name="Albert R."/>
            <person name="Binder M."/>
            <person name="Bloem J."/>
            <person name="Labutti K."/>
            <person name="Salamov A."/>
            <person name="Andreopoulos B."/>
            <person name="Baker S."/>
            <person name="Barry K."/>
            <person name="Bills G."/>
            <person name="Bluhm B."/>
            <person name="Cannon C."/>
            <person name="Castanera R."/>
            <person name="Culley D."/>
            <person name="Daum C."/>
            <person name="Ezra D."/>
            <person name="Gonzalez J."/>
            <person name="Henrissat B."/>
            <person name="Kuo A."/>
            <person name="Liang C."/>
            <person name="Lipzen A."/>
            <person name="Lutzoni F."/>
            <person name="Magnuson J."/>
            <person name="Mondo S."/>
            <person name="Nolan M."/>
            <person name="Ohm R."/>
            <person name="Pangilinan J."/>
            <person name="Park H.-J."/>
            <person name="Ramirez L."/>
            <person name="Alfaro M."/>
            <person name="Sun H."/>
            <person name="Tritt A."/>
            <person name="Yoshinaga Y."/>
            <person name="Zwiers L.-H."/>
            <person name="Turgeon B."/>
            <person name="Goodwin S."/>
            <person name="Spatafora J."/>
            <person name="Crous P."/>
            <person name="Grigoriev I."/>
        </authorList>
    </citation>
    <scope>NUCLEOTIDE SEQUENCE</scope>
    <source>
        <strain evidence="5">CBS 627.86</strain>
    </source>
</reference>
<dbReference type="PANTHER" id="PTHR45527">
    <property type="entry name" value="NONRIBOSOMAL PEPTIDE SYNTHETASE"/>
    <property type="match status" value="1"/>
</dbReference>
<keyword evidence="2" id="KW-0597">Phosphoprotein</keyword>
<dbReference type="CDD" id="cd05918">
    <property type="entry name" value="A_NRPS_SidN3_like"/>
    <property type="match status" value="2"/>
</dbReference>
<dbReference type="InterPro" id="IPR042099">
    <property type="entry name" value="ANL_N_sf"/>
</dbReference>
<gene>
    <name evidence="5" type="ORF">BDV96DRAFT_693844</name>
</gene>
<dbReference type="InterPro" id="IPR009081">
    <property type="entry name" value="PP-bd_ACP"/>
</dbReference>
<dbReference type="GO" id="GO:0031177">
    <property type="term" value="F:phosphopantetheine binding"/>
    <property type="evidence" value="ECO:0007669"/>
    <property type="project" value="TreeGrafter"/>
</dbReference>
<organism evidence="5 6">
    <name type="scientific">Lophiotrema nucula</name>
    <dbReference type="NCBI Taxonomy" id="690887"/>
    <lineage>
        <taxon>Eukaryota</taxon>
        <taxon>Fungi</taxon>
        <taxon>Dikarya</taxon>
        <taxon>Ascomycota</taxon>
        <taxon>Pezizomycotina</taxon>
        <taxon>Dothideomycetes</taxon>
        <taxon>Pleosporomycetidae</taxon>
        <taxon>Pleosporales</taxon>
        <taxon>Lophiotremataceae</taxon>
        <taxon>Lophiotrema</taxon>
    </lineage>
</organism>
<keyword evidence="1" id="KW-0596">Phosphopantetheine</keyword>
<dbReference type="Gene3D" id="3.30.559.30">
    <property type="entry name" value="Nonribosomal peptide synthetase, condensation domain"/>
    <property type="match status" value="2"/>
</dbReference>
<dbReference type="InterPro" id="IPR036736">
    <property type="entry name" value="ACP-like_sf"/>
</dbReference>
<dbReference type="Gene3D" id="1.10.1200.10">
    <property type="entry name" value="ACP-like"/>
    <property type="match status" value="2"/>
</dbReference>
<dbReference type="InterPro" id="IPR006162">
    <property type="entry name" value="Ppantetheine_attach_site"/>
</dbReference>
<dbReference type="CDD" id="cd19545">
    <property type="entry name" value="FUM14_C_NRPS-like"/>
    <property type="match status" value="1"/>
</dbReference>
<evidence type="ECO:0000256" key="2">
    <source>
        <dbReference type="ARBA" id="ARBA00022553"/>
    </source>
</evidence>
<dbReference type="SUPFAM" id="SSF47336">
    <property type="entry name" value="ACP-like"/>
    <property type="match status" value="2"/>
</dbReference>
<name>A0A6A5YIP6_9PLEO</name>
<keyword evidence="3" id="KW-0436">Ligase</keyword>
<dbReference type="Gene3D" id="3.30.300.30">
    <property type="match status" value="2"/>
</dbReference>
<dbReference type="InterPro" id="IPR000873">
    <property type="entry name" value="AMP-dep_synth/lig_dom"/>
</dbReference>
<dbReference type="Pfam" id="PF00668">
    <property type="entry name" value="Condensation"/>
    <property type="match status" value="2"/>
</dbReference>
<dbReference type="PANTHER" id="PTHR45527:SF16">
    <property type="entry name" value="NONRIBOSOMAL PEPTIDE SYNTHASE ATNA-RELATED"/>
    <property type="match status" value="1"/>
</dbReference>
<dbReference type="PROSITE" id="PS00455">
    <property type="entry name" value="AMP_BINDING"/>
    <property type="match status" value="1"/>
</dbReference>